<proteinExistence type="predicted"/>
<name>A0A9P0I9F2_SPOLI</name>
<evidence type="ECO:0000313" key="2">
    <source>
        <dbReference type="Proteomes" id="UP001153321"/>
    </source>
</evidence>
<gene>
    <name evidence="1" type="ORF">SPLIT_LOCUS8009</name>
</gene>
<reference evidence="1" key="1">
    <citation type="submission" date="2022-02" db="EMBL/GenBank/DDBJ databases">
        <authorList>
            <person name="King R."/>
        </authorList>
    </citation>
    <scope>NUCLEOTIDE SEQUENCE</scope>
</reference>
<dbReference type="Proteomes" id="UP001153321">
    <property type="component" value="Chromosome 28"/>
</dbReference>
<keyword evidence="2" id="KW-1185">Reference proteome</keyword>
<sequence length="848" mass="97401">MKVILITLFLNYELFVCKIVHKKILNHTFLARNLHKSLKEIDTLLHGVQKEIRRERKILKSQIDYENAPIPEDSNFLSYDVTDMFWGETGVEGVTHEDVTSTFLPTLSTPPRTTEEEYVEEEIVETELTPPTTVPPYTFNTNYPGYPYEPPPFNPVLYPDTTEPTPRNETFDIPITPPNFGNMTKDEAEEAPPYTISSDYPGYPVQTRNDSFDLVVTPPTFGKLTRSLIDDFNKYFGFISQSNKPPGLYTIIPTTSRYPPLTTTPSTWRTTKQLSKYLVRNVQKHKFESGVPVSGKNVDNFVNWFSQATATTPVQRWTTKSLWAGLTAMPQSLRPLSKSQLWAQQQQMKNSATPVHREGPLTPPVSPLPPTDYQLSAAAVEMGRVTPQTRGFEVFGTLDRNPLTSTSVSLGPQDHTGIVFGGIGTKTTTQVPSARHVYYKMMEEQNEGYLVIFLQQILRITSLKDEKLVKNVLEEVELHVGTWFEHEWFGDPLTNVITDISRFVSEGEIDIVRSYSSMMYHMLQVRKTAVSVDVNSIIDYADLLYNEDEGGELFDAVTEYETYPKGSKNAKEVCVCILDSFIRPYRRLSRSERRQTLVDSINYALKIRFPLRTKILGELLNIEPQTTTKKPKSQYIKELHKRNKYKRKRKNKKKKEVDDIIKHFSSRLDNIESFKRTSKYVGDITPVINNYVLEANKRNGYKIKYNNEDKKTTRNYKNLIFASSYGNQKESAIDLDRNTNKDADFNDFDDSKDETAGSDTYFLSNSREIKKVLKKAEEKRNFKVKEAPVEDDEDVSINEIEAIKEKLQNMIVKAQADEDYDKMETLKSYAYILNEENDQRTASRHSGI</sequence>
<evidence type="ECO:0000313" key="1">
    <source>
        <dbReference type="EMBL" id="CAH1642653.1"/>
    </source>
</evidence>
<accession>A0A9P0I9F2</accession>
<protein>
    <submittedName>
        <fullName evidence="1">Uncharacterized protein</fullName>
    </submittedName>
</protein>
<organism evidence="1 2">
    <name type="scientific">Spodoptera littoralis</name>
    <name type="common">Egyptian cotton leafworm</name>
    <dbReference type="NCBI Taxonomy" id="7109"/>
    <lineage>
        <taxon>Eukaryota</taxon>
        <taxon>Metazoa</taxon>
        <taxon>Ecdysozoa</taxon>
        <taxon>Arthropoda</taxon>
        <taxon>Hexapoda</taxon>
        <taxon>Insecta</taxon>
        <taxon>Pterygota</taxon>
        <taxon>Neoptera</taxon>
        <taxon>Endopterygota</taxon>
        <taxon>Lepidoptera</taxon>
        <taxon>Glossata</taxon>
        <taxon>Ditrysia</taxon>
        <taxon>Noctuoidea</taxon>
        <taxon>Noctuidae</taxon>
        <taxon>Amphipyrinae</taxon>
        <taxon>Spodoptera</taxon>
    </lineage>
</organism>
<dbReference type="AlphaFoldDB" id="A0A9P0I9F2"/>
<dbReference type="EMBL" id="LR824559">
    <property type="protein sequence ID" value="CAH1642653.1"/>
    <property type="molecule type" value="Genomic_DNA"/>
</dbReference>